<dbReference type="Proteomes" id="UP000574761">
    <property type="component" value="Unassembled WGS sequence"/>
</dbReference>
<gene>
    <name evidence="1" type="ORF">GGQ64_001024</name>
</gene>
<evidence type="ECO:0000313" key="1">
    <source>
        <dbReference type="EMBL" id="MBB3975837.1"/>
    </source>
</evidence>
<dbReference type="InterPro" id="IPR046597">
    <property type="entry name" value="DUF6656"/>
</dbReference>
<evidence type="ECO:0000313" key="2">
    <source>
        <dbReference type="Proteomes" id="UP000574761"/>
    </source>
</evidence>
<reference evidence="1 2" key="1">
    <citation type="submission" date="2020-08" db="EMBL/GenBank/DDBJ databases">
        <title>Genomic Encyclopedia of Type Strains, Phase IV (KMG-IV): sequencing the most valuable type-strain genomes for metagenomic binning, comparative biology and taxonomic classification.</title>
        <authorList>
            <person name="Goeker M."/>
        </authorList>
    </citation>
    <scope>NUCLEOTIDE SEQUENCE [LARGE SCALE GENOMIC DNA]</scope>
    <source>
        <strain evidence="1 2">DSM 100211</strain>
    </source>
</reference>
<comment type="caution">
    <text evidence="1">The sequence shown here is derived from an EMBL/GenBank/DDBJ whole genome shotgun (WGS) entry which is preliminary data.</text>
</comment>
<protein>
    <submittedName>
        <fullName evidence="1">Uncharacterized protein</fullName>
    </submittedName>
</protein>
<keyword evidence="2" id="KW-1185">Reference proteome</keyword>
<dbReference type="RefSeq" id="WP_343059418.1">
    <property type="nucleotide sequence ID" value="NZ_JACIEE010000002.1"/>
</dbReference>
<sequence>MLPTPAPKFRYYDAVAYKRAQRGRSVAYTDFLRTGKLERREWNETEKRYLTYREVADATGRTLEQAGTVTHDRINGFHRSIRFPKLIFHRTLASMPHLGYCHVTVSSTHLPRHEDVQWSFYMANFYSEIGEGERFFAGISPKFKRMYFAVAISPSEAEGRLEIDRKVGDDGILFHTHDPREAMKSVLLLGARDEELRKIIRTI</sequence>
<accession>A0A7W6D825</accession>
<organism evidence="1 2">
    <name type="scientific">Mycoplana azooxidifex</name>
    <dbReference type="NCBI Taxonomy" id="1636188"/>
    <lineage>
        <taxon>Bacteria</taxon>
        <taxon>Pseudomonadati</taxon>
        <taxon>Pseudomonadota</taxon>
        <taxon>Alphaproteobacteria</taxon>
        <taxon>Hyphomicrobiales</taxon>
        <taxon>Rhizobiaceae</taxon>
        <taxon>Mycoplana</taxon>
    </lineage>
</organism>
<dbReference type="Pfam" id="PF20361">
    <property type="entry name" value="DUF6656"/>
    <property type="match status" value="1"/>
</dbReference>
<dbReference type="AlphaFoldDB" id="A0A7W6D825"/>
<proteinExistence type="predicted"/>
<name>A0A7W6D825_9HYPH</name>
<dbReference type="EMBL" id="JACIEE010000002">
    <property type="protein sequence ID" value="MBB3975837.1"/>
    <property type="molecule type" value="Genomic_DNA"/>
</dbReference>